<evidence type="ECO:0000313" key="4">
    <source>
        <dbReference type="Proteomes" id="UP000309061"/>
    </source>
</evidence>
<feature type="chain" id="PRO_5025647144" evidence="2">
    <location>
        <begin position="21"/>
        <end position="203"/>
    </location>
</feature>
<dbReference type="Proteomes" id="UP000309061">
    <property type="component" value="Chromosome"/>
</dbReference>
<evidence type="ECO:0000256" key="1">
    <source>
        <dbReference type="SAM" id="Coils"/>
    </source>
</evidence>
<feature type="coiled-coil region" evidence="1">
    <location>
        <begin position="129"/>
        <end position="156"/>
    </location>
</feature>
<sequence>MRSMMVAAAAFSLLAGAAFAAPPSRDQGDWPCRQVKVPDLSLAAIWSGPSIETAEKVWRGDAQVSDLASRLAARRTPLETAEQLIVDFARNAGSARKDRLLLLFAGVYDGLEAERGEVMAGLDRYGRAQKEMAERLRERTQKLREAQDAHAEAEKIKELSDALQWEMRVFEERRKAVTFVCETPALIEQRLGFLARSIETALE</sequence>
<gene>
    <name evidence="3" type="ORF">H2LOC_003845</name>
</gene>
<keyword evidence="2" id="KW-0732">Signal</keyword>
<keyword evidence="4" id="KW-1185">Reference proteome</keyword>
<dbReference type="KEGG" id="mhey:H2LOC_003845"/>
<protein>
    <submittedName>
        <fullName evidence="3">Uncharacterized protein</fullName>
    </submittedName>
</protein>
<dbReference type="EMBL" id="CP046052">
    <property type="protein sequence ID" value="QGM44888.1"/>
    <property type="molecule type" value="Genomic_DNA"/>
</dbReference>
<accession>A0A6B8KEA2</accession>
<keyword evidence="1" id="KW-0175">Coiled coil</keyword>
<name>A0A6B8KEA2_9HYPH</name>
<evidence type="ECO:0000256" key="2">
    <source>
        <dbReference type="SAM" id="SignalP"/>
    </source>
</evidence>
<dbReference type="AlphaFoldDB" id="A0A6B8KEA2"/>
<feature type="signal peptide" evidence="2">
    <location>
        <begin position="1"/>
        <end position="20"/>
    </location>
</feature>
<evidence type="ECO:0000313" key="3">
    <source>
        <dbReference type="EMBL" id="QGM44888.1"/>
    </source>
</evidence>
<proteinExistence type="predicted"/>
<organism evidence="3 4">
    <name type="scientific">Methylocystis heyeri</name>
    <dbReference type="NCBI Taxonomy" id="391905"/>
    <lineage>
        <taxon>Bacteria</taxon>
        <taxon>Pseudomonadati</taxon>
        <taxon>Pseudomonadota</taxon>
        <taxon>Alphaproteobacteria</taxon>
        <taxon>Hyphomicrobiales</taxon>
        <taxon>Methylocystaceae</taxon>
        <taxon>Methylocystis</taxon>
    </lineage>
</organism>
<reference evidence="3 4" key="1">
    <citation type="submission" date="2019-11" db="EMBL/GenBank/DDBJ databases">
        <title>The genome sequence of Methylocystis heyeri.</title>
        <authorList>
            <person name="Oshkin I.Y."/>
            <person name="Miroshnikov K."/>
            <person name="Dedysh S.N."/>
        </authorList>
    </citation>
    <scope>NUCLEOTIDE SEQUENCE [LARGE SCALE GENOMIC DNA]</scope>
    <source>
        <strain evidence="3 4">H2</strain>
    </source>
</reference>
<dbReference type="OrthoDB" id="6159094at2"/>